<accession>F8Q0Q5</accession>
<proteinExistence type="predicted"/>
<sequence>MPIHMRLPTSPPSPAQDTFSKCISWASATAVQLSPAGPAPRAYFSKSQGPVSRDRVEAILKLHPKYKPVLARETIPVPPFLERWADPSDLLTFRAVQLSVLEAEKALAEQKMWQAPGGCTAQLERQLIEDRLERARIEVQLYSQAIANADELPRLMFVDTERHSTDIQMSVDDPSSPLSMSPDPEFEHMSDLDQTSMSSVDSIGLPMLSTLDNITMPTFPPVMDTFGSEISMPDIISPCRREFGPVPESEMSSVVS</sequence>
<evidence type="ECO:0000256" key="1">
    <source>
        <dbReference type="SAM" id="Coils"/>
    </source>
</evidence>
<dbReference type="HOGENOM" id="CLU_1086506_0_0_1"/>
<evidence type="ECO:0000313" key="3">
    <source>
        <dbReference type="EMBL" id="EGN97884.1"/>
    </source>
</evidence>
<feature type="region of interest" description="Disordered" evidence="2">
    <location>
        <begin position="168"/>
        <end position="188"/>
    </location>
</feature>
<feature type="compositionally biased region" description="Low complexity" evidence="2">
    <location>
        <begin position="172"/>
        <end position="183"/>
    </location>
</feature>
<dbReference type="AlphaFoldDB" id="F8Q0Q5"/>
<dbReference type="InParanoid" id="F8Q0Q5"/>
<dbReference type="Proteomes" id="UP000008063">
    <property type="component" value="Unassembled WGS sequence"/>
</dbReference>
<reference evidence="4" key="1">
    <citation type="journal article" date="2011" name="Science">
        <title>The plant cell wall-decomposing machinery underlies the functional diversity of forest fungi.</title>
        <authorList>
            <person name="Eastwood D.C."/>
            <person name="Floudas D."/>
            <person name="Binder M."/>
            <person name="Majcherczyk A."/>
            <person name="Schneider P."/>
            <person name="Aerts A."/>
            <person name="Asiegbu F.O."/>
            <person name="Baker S.E."/>
            <person name="Barry K."/>
            <person name="Bendiksby M."/>
            <person name="Blumentritt M."/>
            <person name="Coutinho P.M."/>
            <person name="Cullen D."/>
            <person name="de Vries R.P."/>
            <person name="Gathman A."/>
            <person name="Goodell B."/>
            <person name="Henrissat B."/>
            <person name="Ihrmark K."/>
            <person name="Kauserud H."/>
            <person name="Kohler A."/>
            <person name="LaButti K."/>
            <person name="Lapidus A."/>
            <person name="Lavin J.L."/>
            <person name="Lee Y.-H."/>
            <person name="Lindquist E."/>
            <person name="Lilly W."/>
            <person name="Lucas S."/>
            <person name="Morin E."/>
            <person name="Murat C."/>
            <person name="Oguiza J.A."/>
            <person name="Park J."/>
            <person name="Pisabarro A.G."/>
            <person name="Riley R."/>
            <person name="Rosling A."/>
            <person name="Salamov A."/>
            <person name="Schmidt O."/>
            <person name="Schmutz J."/>
            <person name="Skrede I."/>
            <person name="Stenlid J."/>
            <person name="Wiebenga A."/>
            <person name="Xie X."/>
            <person name="Kuees U."/>
            <person name="Hibbett D.S."/>
            <person name="Hoffmeister D."/>
            <person name="Hoegberg N."/>
            <person name="Martin F."/>
            <person name="Grigoriev I.V."/>
            <person name="Watkinson S.C."/>
        </authorList>
    </citation>
    <scope>NUCLEOTIDE SEQUENCE [LARGE SCALE GENOMIC DNA]</scope>
    <source>
        <strain evidence="4">strain S7.3</strain>
    </source>
</reference>
<name>F8Q0Q5_SERL3</name>
<evidence type="ECO:0000256" key="2">
    <source>
        <dbReference type="SAM" id="MobiDB-lite"/>
    </source>
</evidence>
<evidence type="ECO:0000313" key="4">
    <source>
        <dbReference type="Proteomes" id="UP000008063"/>
    </source>
</evidence>
<keyword evidence="4" id="KW-1185">Reference proteome</keyword>
<organism evidence="4">
    <name type="scientific">Serpula lacrymans var. lacrymans (strain S7.3)</name>
    <name type="common">Dry rot fungus</name>
    <dbReference type="NCBI Taxonomy" id="936435"/>
    <lineage>
        <taxon>Eukaryota</taxon>
        <taxon>Fungi</taxon>
        <taxon>Dikarya</taxon>
        <taxon>Basidiomycota</taxon>
        <taxon>Agaricomycotina</taxon>
        <taxon>Agaricomycetes</taxon>
        <taxon>Agaricomycetidae</taxon>
        <taxon>Boletales</taxon>
        <taxon>Coniophorineae</taxon>
        <taxon>Serpulaceae</taxon>
        <taxon>Serpula</taxon>
    </lineage>
</organism>
<dbReference type="EMBL" id="GL945481">
    <property type="protein sequence ID" value="EGN97884.1"/>
    <property type="molecule type" value="Genomic_DNA"/>
</dbReference>
<gene>
    <name evidence="3" type="ORF">SERLA73DRAFT_182660</name>
</gene>
<feature type="coiled-coil region" evidence="1">
    <location>
        <begin position="125"/>
        <end position="152"/>
    </location>
</feature>
<keyword evidence="1" id="KW-0175">Coiled coil</keyword>
<protein>
    <submittedName>
        <fullName evidence="3">Uncharacterized protein</fullName>
    </submittedName>
</protein>